<dbReference type="SUPFAM" id="SSF53335">
    <property type="entry name" value="S-adenosyl-L-methionine-dependent methyltransferases"/>
    <property type="match status" value="1"/>
</dbReference>
<dbReference type="EMBL" id="JAWZYT010000131">
    <property type="protein sequence ID" value="KAK4327675.1"/>
    <property type="molecule type" value="Genomic_DNA"/>
</dbReference>
<reference evidence="2" key="1">
    <citation type="submission" date="2023-11" db="EMBL/GenBank/DDBJ databases">
        <title>Genome assemblies of two species of porcelain crab, Petrolisthes cinctipes and Petrolisthes manimaculis (Anomura: Porcellanidae).</title>
        <authorList>
            <person name="Angst P."/>
        </authorList>
    </citation>
    <scope>NUCLEOTIDE SEQUENCE</scope>
    <source>
        <strain evidence="2">PB745_02</strain>
        <tissue evidence="2">Gill</tissue>
    </source>
</reference>
<feature type="domain" description="Methyltransferase" evidence="1">
    <location>
        <begin position="3"/>
        <end position="131"/>
    </location>
</feature>
<keyword evidence="3" id="KW-1185">Reference proteome</keyword>
<dbReference type="Proteomes" id="UP001292094">
    <property type="component" value="Unassembled WGS sequence"/>
</dbReference>
<dbReference type="PANTHER" id="PTHR32026">
    <property type="entry name" value="METHYLTRANSFERASE-LIKE PROTEIN 24"/>
    <property type="match status" value="1"/>
</dbReference>
<dbReference type="InterPro" id="IPR026913">
    <property type="entry name" value="METTL24"/>
</dbReference>
<dbReference type="AlphaFoldDB" id="A0AAE1QJ85"/>
<proteinExistence type="predicted"/>
<dbReference type="Pfam" id="PF13383">
    <property type="entry name" value="Methyltransf_22"/>
    <property type="match status" value="1"/>
</dbReference>
<comment type="caution">
    <text evidence="2">The sequence shown here is derived from an EMBL/GenBank/DDBJ whole genome shotgun (WGS) entry which is preliminary data.</text>
</comment>
<evidence type="ECO:0000259" key="1">
    <source>
        <dbReference type="Pfam" id="PF13383"/>
    </source>
</evidence>
<organism evidence="2 3">
    <name type="scientific">Petrolisthes manimaculis</name>
    <dbReference type="NCBI Taxonomy" id="1843537"/>
    <lineage>
        <taxon>Eukaryota</taxon>
        <taxon>Metazoa</taxon>
        <taxon>Ecdysozoa</taxon>
        <taxon>Arthropoda</taxon>
        <taxon>Crustacea</taxon>
        <taxon>Multicrustacea</taxon>
        <taxon>Malacostraca</taxon>
        <taxon>Eumalacostraca</taxon>
        <taxon>Eucarida</taxon>
        <taxon>Decapoda</taxon>
        <taxon>Pleocyemata</taxon>
        <taxon>Anomura</taxon>
        <taxon>Galatheoidea</taxon>
        <taxon>Porcellanidae</taxon>
        <taxon>Petrolisthes</taxon>
    </lineage>
</organism>
<sequence length="190" mass="22160">MQRNNCTVLSFGINNEWEFEDDMAAMGCTIHAFDPTMNRNDYKRSDNIYFYNLGLGDGRAKRNIGMDDNIEYFQVDSYEHILEQLGLLDAPIHYLKMDIELSELEFLRDALRNSPHLLQNVRQLAIEIHHGMKGEGVHKQVPMAGELSPTSTFPLFWQHFQELHCLGFRLIYSRANLPWHEVLWGRPAVH</sequence>
<evidence type="ECO:0000313" key="3">
    <source>
        <dbReference type="Proteomes" id="UP001292094"/>
    </source>
</evidence>
<protein>
    <recommendedName>
        <fullName evidence="1">Methyltransferase domain-containing protein</fullName>
    </recommendedName>
</protein>
<dbReference type="InterPro" id="IPR029063">
    <property type="entry name" value="SAM-dependent_MTases_sf"/>
</dbReference>
<name>A0AAE1QJ85_9EUCA</name>
<dbReference type="PANTHER" id="PTHR32026:SF10">
    <property type="entry name" value="METHYLTRANSFERASE-LIKE PROTEIN 24-RELATED"/>
    <property type="match status" value="1"/>
</dbReference>
<accession>A0AAE1QJ85</accession>
<gene>
    <name evidence="2" type="ORF">Pmani_001870</name>
</gene>
<dbReference type="Gene3D" id="3.40.50.150">
    <property type="entry name" value="Vaccinia Virus protein VP39"/>
    <property type="match status" value="1"/>
</dbReference>
<evidence type="ECO:0000313" key="2">
    <source>
        <dbReference type="EMBL" id="KAK4327675.1"/>
    </source>
</evidence>
<dbReference type="InterPro" id="IPR025714">
    <property type="entry name" value="Methyltranfer_dom"/>
</dbReference>